<keyword evidence="4" id="KW-1185">Reference proteome</keyword>
<reference evidence="4" key="1">
    <citation type="submission" date="2016-10" db="EMBL/GenBank/DDBJ databases">
        <authorList>
            <person name="Varghese N."/>
            <person name="Submissions S."/>
        </authorList>
    </citation>
    <scope>NUCLEOTIDE SEQUENCE [LARGE SCALE GENOMIC DNA]</scope>
    <source>
        <strain evidence="4">CGMCC 1.9127</strain>
    </source>
</reference>
<evidence type="ECO:0000313" key="3">
    <source>
        <dbReference type="EMBL" id="SEK94900.1"/>
    </source>
</evidence>
<evidence type="ECO:0000256" key="2">
    <source>
        <dbReference type="SAM" id="SignalP"/>
    </source>
</evidence>
<sequence>MMKRILLLMLTMLLLFTAFSTLAGKKQCQKYRKKLDNVQALQRQANSLKRSNSLSRRESKARDTWWRCETGKLKAKTQQKTKQKKQRNGKQKHTYALARKSAPVKLRSNTAHNTQRKLVPFASQGAVVVRAPYQGEKLQAWLAFYRPQKFCAKPKTLAVFSRCVEDRRRQQSIFEKTTK</sequence>
<evidence type="ECO:0000256" key="1">
    <source>
        <dbReference type="SAM" id="Coils"/>
    </source>
</evidence>
<feature type="chain" id="PRO_5011457228" evidence="2">
    <location>
        <begin position="24"/>
        <end position="179"/>
    </location>
</feature>
<evidence type="ECO:0000313" key="4">
    <source>
        <dbReference type="Proteomes" id="UP000199297"/>
    </source>
</evidence>
<dbReference type="STRING" id="641665.GCA_002104455_02938"/>
<feature type="coiled-coil region" evidence="1">
    <location>
        <begin position="31"/>
        <end position="58"/>
    </location>
</feature>
<proteinExistence type="predicted"/>
<accession>A0A1H7L7U3</accession>
<organism evidence="3 4">
    <name type="scientific">Colwellia chukchiensis</name>
    <dbReference type="NCBI Taxonomy" id="641665"/>
    <lineage>
        <taxon>Bacteria</taxon>
        <taxon>Pseudomonadati</taxon>
        <taxon>Pseudomonadota</taxon>
        <taxon>Gammaproteobacteria</taxon>
        <taxon>Alteromonadales</taxon>
        <taxon>Colwelliaceae</taxon>
        <taxon>Colwellia</taxon>
    </lineage>
</organism>
<name>A0A1H7L7U3_9GAMM</name>
<protein>
    <submittedName>
        <fullName evidence="3">Uncharacterized protein</fullName>
    </submittedName>
</protein>
<dbReference type="EMBL" id="FOBI01000004">
    <property type="protein sequence ID" value="SEK94900.1"/>
    <property type="molecule type" value="Genomic_DNA"/>
</dbReference>
<dbReference type="OrthoDB" id="5741895at2"/>
<gene>
    <name evidence="3" type="ORF">SAMN05216262_10469</name>
</gene>
<dbReference type="Proteomes" id="UP000199297">
    <property type="component" value="Unassembled WGS sequence"/>
</dbReference>
<keyword evidence="1" id="KW-0175">Coiled coil</keyword>
<keyword evidence="2" id="KW-0732">Signal</keyword>
<dbReference type="AlphaFoldDB" id="A0A1H7L7U3"/>
<feature type="signal peptide" evidence="2">
    <location>
        <begin position="1"/>
        <end position="23"/>
    </location>
</feature>
<dbReference type="RefSeq" id="WP_085284457.1">
    <property type="nucleotide sequence ID" value="NZ_FOBI01000004.1"/>
</dbReference>